<comment type="similarity">
    <text evidence="2 8">Belongs to the FMO family.</text>
</comment>
<evidence type="ECO:0000256" key="5">
    <source>
        <dbReference type="ARBA" id="ARBA00022857"/>
    </source>
</evidence>
<evidence type="ECO:0000256" key="3">
    <source>
        <dbReference type="ARBA" id="ARBA00022630"/>
    </source>
</evidence>
<reference evidence="9" key="1">
    <citation type="submission" date="2021-02" db="EMBL/GenBank/DDBJ databases">
        <authorList>
            <person name="Nowell W R."/>
        </authorList>
    </citation>
    <scope>NUCLEOTIDE SEQUENCE</scope>
</reference>
<proteinExistence type="inferred from homology"/>
<keyword evidence="7 8" id="KW-0503">Monooxygenase</keyword>
<sequence length="464" mass="54508">MCSSLRVAICGAGPSGLSQLHVFESARQAGNKIPEIVCYEKQNDLGGQWNYTWRTGLDESGEPVHSSMYHNLWTNLLKECSELVDYTFDKHFDQSITSFPSRSVLCDYIRGYAEQNNIRQYIHFNTIIRWISYSEEKKRFCVLNQELQKDVTQCEEFDYVIIATGHFSTPSTPYIDGIETFLGRLLHSHDFRFAHDFRDKTVLLIGNGFSGEDIALQLFKYGSKSILISYRTKPKDYQWPKQIKEVPLVIKIDKEIVYFKDNSSEKVDAIIYCTGYSYYFPFLDDNLRLKTKNCVYPLDLYKTIFWLNQPRLLYLGMQRSTFGFNIGNIQAWYARDVILGKIFLPSTKQQMEFDIQQWRIKAKTIKNYLDDIYFRRDYIRDLLNITTYSRFDLDQMAEILIDSVKSRIENVLTYRDKTYTSVLTNTMANNITHYGFMKWMILYRTFSINNFTSLNSSKLQTVVV</sequence>
<dbReference type="InterPro" id="IPR020946">
    <property type="entry name" value="Flavin_mOase-like"/>
</dbReference>
<dbReference type="Pfam" id="PF00743">
    <property type="entry name" value="FMO-like"/>
    <property type="match status" value="2"/>
</dbReference>
<dbReference type="InterPro" id="IPR036188">
    <property type="entry name" value="FAD/NAD-bd_sf"/>
</dbReference>
<organism evidence="9 10">
    <name type="scientific">Adineta steineri</name>
    <dbReference type="NCBI Taxonomy" id="433720"/>
    <lineage>
        <taxon>Eukaryota</taxon>
        <taxon>Metazoa</taxon>
        <taxon>Spiralia</taxon>
        <taxon>Gnathifera</taxon>
        <taxon>Rotifera</taxon>
        <taxon>Eurotatoria</taxon>
        <taxon>Bdelloidea</taxon>
        <taxon>Adinetida</taxon>
        <taxon>Adinetidae</taxon>
        <taxon>Adineta</taxon>
    </lineage>
</organism>
<evidence type="ECO:0000313" key="9">
    <source>
        <dbReference type="EMBL" id="CAF1104427.1"/>
    </source>
</evidence>
<evidence type="ECO:0000256" key="7">
    <source>
        <dbReference type="ARBA" id="ARBA00023033"/>
    </source>
</evidence>
<evidence type="ECO:0000256" key="1">
    <source>
        <dbReference type="ARBA" id="ARBA00001974"/>
    </source>
</evidence>
<comment type="cofactor">
    <cofactor evidence="1 8">
        <name>FAD</name>
        <dbReference type="ChEBI" id="CHEBI:57692"/>
    </cofactor>
</comment>
<name>A0A814P8G9_9BILA</name>
<dbReference type="GO" id="GO:0004499">
    <property type="term" value="F:N,N-dimethylaniline monooxygenase activity"/>
    <property type="evidence" value="ECO:0007669"/>
    <property type="project" value="InterPro"/>
</dbReference>
<dbReference type="EC" id="1.-.-.-" evidence="8"/>
<gene>
    <name evidence="9" type="ORF">IZO911_LOCUS23228</name>
</gene>
<dbReference type="PRINTS" id="PR00370">
    <property type="entry name" value="FMOXYGENASE"/>
</dbReference>
<dbReference type="EMBL" id="CAJNOE010000266">
    <property type="protein sequence ID" value="CAF1104427.1"/>
    <property type="molecule type" value="Genomic_DNA"/>
</dbReference>
<dbReference type="PIRSF" id="PIRSF000332">
    <property type="entry name" value="FMO"/>
    <property type="match status" value="1"/>
</dbReference>
<evidence type="ECO:0000256" key="6">
    <source>
        <dbReference type="ARBA" id="ARBA00023002"/>
    </source>
</evidence>
<keyword evidence="3 8" id="KW-0285">Flavoprotein</keyword>
<keyword evidence="4 8" id="KW-0274">FAD</keyword>
<comment type="caution">
    <text evidence="9">The sequence shown here is derived from an EMBL/GenBank/DDBJ whole genome shotgun (WGS) entry which is preliminary data.</text>
</comment>
<dbReference type="InterPro" id="IPR050346">
    <property type="entry name" value="FMO-like"/>
</dbReference>
<dbReference type="GO" id="GO:0050660">
    <property type="term" value="F:flavin adenine dinucleotide binding"/>
    <property type="evidence" value="ECO:0007669"/>
    <property type="project" value="InterPro"/>
</dbReference>
<dbReference type="FunFam" id="3.50.50.60:FF:000138">
    <property type="entry name" value="Flavin-containing monooxygenase"/>
    <property type="match status" value="1"/>
</dbReference>
<keyword evidence="5" id="KW-0521">NADP</keyword>
<evidence type="ECO:0000256" key="2">
    <source>
        <dbReference type="ARBA" id="ARBA00009183"/>
    </source>
</evidence>
<evidence type="ECO:0000313" key="10">
    <source>
        <dbReference type="Proteomes" id="UP000663860"/>
    </source>
</evidence>
<dbReference type="SUPFAM" id="SSF51905">
    <property type="entry name" value="FAD/NAD(P)-binding domain"/>
    <property type="match status" value="2"/>
</dbReference>
<dbReference type="InterPro" id="IPR000960">
    <property type="entry name" value="Flavin_mOase"/>
</dbReference>
<protein>
    <recommendedName>
        <fullName evidence="8">Flavin-containing monooxygenase</fullName>
        <ecNumber evidence="8">1.-.-.-</ecNumber>
    </recommendedName>
</protein>
<dbReference type="Gene3D" id="3.50.50.60">
    <property type="entry name" value="FAD/NAD(P)-binding domain"/>
    <property type="match status" value="2"/>
</dbReference>
<evidence type="ECO:0000256" key="4">
    <source>
        <dbReference type="ARBA" id="ARBA00022827"/>
    </source>
</evidence>
<accession>A0A814P8G9</accession>
<dbReference type="AlphaFoldDB" id="A0A814P8G9"/>
<dbReference type="Proteomes" id="UP000663860">
    <property type="component" value="Unassembled WGS sequence"/>
</dbReference>
<dbReference type="PANTHER" id="PTHR23023">
    <property type="entry name" value="DIMETHYLANILINE MONOOXYGENASE"/>
    <property type="match status" value="1"/>
</dbReference>
<dbReference type="GO" id="GO:0050661">
    <property type="term" value="F:NADP binding"/>
    <property type="evidence" value="ECO:0007669"/>
    <property type="project" value="InterPro"/>
</dbReference>
<keyword evidence="6 8" id="KW-0560">Oxidoreductase</keyword>
<evidence type="ECO:0000256" key="8">
    <source>
        <dbReference type="RuleBase" id="RU361177"/>
    </source>
</evidence>